<dbReference type="STRING" id="4096.A0A1U7VX74"/>
<dbReference type="Pfam" id="PF00078">
    <property type="entry name" value="RVT_1"/>
    <property type="match status" value="1"/>
</dbReference>
<evidence type="ECO:0000259" key="1">
    <source>
        <dbReference type="PROSITE" id="PS50878"/>
    </source>
</evidence>
<name>A0A1U7VX74_NICSY</name>
<organism evidence="2 3">
    <name type="scientific">Nicotiana sylvestris</name>
    <name type="common">Wood tobacco</name>
    <name type="synonym">South American tobacco</name>
    <dbReference type="NCBI Taxonomy" id="4096"/>
    <lineage>
        <taxon>Eukaryota</taxon>
        <taxon>Viridiplantae</taxon>
        <taxon>Streptophyta</taxon>
        <taxon>Embryophyta</taxon>
        <taxon>Tracheophyta</taxon>
        <taxon>Spermatophyta</taxon>
        <taxon>Magnoliopsida</taxon>
        <taxon>eudicotyledons</taxon>
        <taxon>Gunneridae</taxon>
        <taxon>Pentapetalae</taxon>
        <taxon>asterids</taxon>
        <taxon>lamiids</taxon>
        <taxon>Solanales</taxon>
        <taxon>Solanaceae</taxon>
        <taxon>Nicotianoideae</taxon>
        <taxon>Nicotianeae</taxon>
        <taxon>Nicotiana</taxon>
    </lineage>
</organism>
<sequence>MVFIDLAYAYDNVPREVLLRYLEVKGAPIAYISVIKDMYNRAKTQVRTVGGDSKHIPIVKGLHQGSALSLFLFAMAVDALTHHIKGEMPWCMLFTDYIVLID</sequence>
<evidence type="ECO:0000313" key="3">
    <source>
        <dbReference type="RefSeq" id="XP_009769566.1"/>
    </source>
</evidence>
<accession>A0A1U7VX74</accession>
<reference evidence="3" key="2">
    <citation type="submission" date="2025-08" db="UniProtKB">
        <authorList>
            <consortium name="RefSeq"/>
        </authorList>
    </citation>
    <scope>IDENTIFICATION</scope>
    <source>
        <tissue evidence="3">Leaf</tissue>
    </source>
</reference>
<feature type="domain" description="Reverse transcriptase" evidence="1">
    <location>
        <begin position="1"/>
        <end position="102"/>
    </location>
</feature>
<dbReference type="Proteomes" id="UP000189701">
    <property type="component" value="Unplaced"/>
</dbReference>
<protein>
    <submittedName>
        <fullName evidence="3">Uncharacterized protein LOC104220399</fullName>
    </submittedName>
</protein>
<dbReference type="RefSeq" id="XP_009769566.1">
    <property type="nucleotide sequence ID" value="XM_009771264.1"/>
</dbReference>
<dbReference type="PROSITE" id="PS50878">
    <property type="entry name" value="RT_POL"/>
    <property type="match status" value="1"/>
</dbReference>
<dbReference type="InterPro" id="IPR000477">
    <property type="entry name" value="RT_dom"/>
</dbReference>
<gene>
    <name evidence="3" type="primary">LOC104220399</name>
</gene>
<dbReference type="AlphaFoldDB" id="A0A1U7VX74"/>
<proteinExistence type="predicted"/>
<evidence type="ECO:0000313" key="2">
    <source>
        <dbReference type="Proteomes" id="UP000189701"/>
    </source>
</evidence>
<dbReference type="PANTHER" id="PTHR19446">
    <property type="entry name" value="REVERSE TRANSCRIPTASES"/>
    <property type="match status" value="1"/>
</dbReference>
<reference evidence="2" key="1">
    <citation type="journal article" date="2013" name="Genome Biol.">
        <title>Reference genomes and transcriptomes of Nicotiana sylvestris and Nicotiana tomentosiformis.</title>
        <authorList>
            <person name="Sierro N."/>
            <person name="Battey J.N."/>
            <person name="Ouadi S."/>
            <person name="Bovet L."/>
            <person name="Goepfert S."/>
            <person name="Bakaher N."/>
            <person name="Peitsch M.C."/>
            <person name="Ivanov N.V."/>
        </authorList>
    </citation>
    <scope>NUCLEOTIDE SEQUENCE [LARGE SCALE GENOMIC DNA]</scope>
</reference>
<keyword evidence="2" id="KW-1185">Reference proteome</keyword>